<organism evidence="2">
    <name type="scientific">Hordeum vulgare subsp. vulgare</name>
    <name type="common">Domesticated barley</name>
    <dbReference type="NCBI Taxonomy" id="112509"/>
    <lineage>
        <taxon>Eukaryota</taxon>
        <taxon>Viridiplantae</taxon>
        <taxon>Streptophyta</taxon>
        <taxon>Embryophyta</taxon>
        <taxon>Tracheophyta</taxon>
        <taxon>Spermatophyta</taxon>
        <taxon>Magnoliopsida</taxon>
        <taxon>Liliopsida</taxon>
        <taxon>Poales</taxon>
        <taxon>Poaceae</taxon>
        <taxon>BOP clade</taxon>
        <taxon>Pooideae</taxon>
        <taxon>Triticodae</taxon>
        <taxon>Triticeae</taxon>
        <taxon>Hordeinae</taxon>
        <taxon>Hordeum</taxon>
    </lineage>
</organism>
<feature type="non-terminal residue" evidence="2">
    <location>
        <position position="1"/>
    </location>
</feature>
<dbReference type="AlphaFoldDB" id="F2EKT8"/>
<name>F2EKT8_HORVV</name>
<dbReference type="EMBL" id="AK376766">
    <property type="protein sequence ID" value="BAK07960.1"/>
    <property type="molecule type" value="mRNA"/>
</dbReference>
<evidence type="ECO:0000313" key="2">
    <source>
        <dbReference type="EMBL" id="BAK07960.1"/>
    </source>
</evidence>
<protein>
    <submittedName>
        <fullName evidence="2">Predicted protein</fullName>
    </submittedName>
</protein>
<proteinExistence type="evidence at transcript level"/>
<sequence length="224" mass="23877">VDPAPAERRSRIGPLRGAAPPRQLRFRGVPLPRLLPLLHVIVLLLLCPQPRRLPPPLPRLLRPHPAAMNPARLFPTPVDPGVLLRRAHELKEDGKPPVLVARLRRRAAAVRARPPPCPAWPSLALQAVPARLRHSAATRLGGAACGRCSRHWRGAVGGSGAHEAARSLEGAAARSPGGVEGPRGGEVARRTRQRGSGSAGWPGVRVAGDGQNNLRGFLKISNDV</sequence>
<reference evidence="2" key="1">
    <citation type="journal article" date="2011" name="Plant Physiol.">
        <title>Comprehensive sequence analysis of 24,783 barley full-length cDNAs derived from 12 clone libraries.</title>
        <authorList>
            <person name="Matsumoto T."/>
            <person name="Tanaka T."/>
            <person name="Sakai H."/>
            <person name="Amano N."/>
            <person name="Kanamori H."/>
            <person name="Kurita K."/>
            <person name="Kikuta A."/>
            <person name="Kamiya K."/>
            <person name="Yamamoto M."/>
            <person name="Ikawa H."/>
            <person name="Fujii N."/>
            <person name="Hori K."/>
            <person name="Itoh T."/>
            <person name="Sato K."/>
        </authorList>
    </citation>
    <scope>NUCLEOTIDE SEQUENCE</scope>
    <source>
        <tissue evidence="2">Seed</tissue>
    </source>
</reference>
<accession>F2EKT8</accession>
<feature type="region of interest" description="Disordered" evidence="1">
    <location>
        <begin position="166"/>
        <end position="207"/>
    </location>
</feature>
<evidence type="ECO:0000256" key="1">
    <source>
        <dbReference type="SAM" id="MobiDB-lite"/>
    </source>
</evidence>